<dbReference type="Proteomes" id="UP000252172">
    <property type="component" value="Unassembled WGS sequence"/>
</dbReference>
<evidence type="ECO:0000259" key="3">
    <source>
        <dbReference type="Pfam" id="PF17782"/>
    </source>
</evidence>
<organism evidence="4 5">
    <name type="scientific">Chryseobacterium lacus</name>
    <dbReference type="NCBI Taxonomy" id="2058346"/>
    <lineage>
        <taxon>Bacteria</taxon>
        <taxon>Pseudomonadati</taxon>
        <taxon>Bacteroidota</taxon>
        <taxon>Flavobacteriia</taxon>
        <taxon>Flavobacteriales</taxon>
        <taxon>Weeksellaceae</taxon>
        <taxon>Chryseobacterium group</taxon>
        <taxon>Chryseobacterium</taxon>
    </lineage>
</organism>
<dbReference type="Gene3D" id="1.10.10.10">
    <property type="entry name" value="Winged helix-like DNA-binding domain superfamily/Winged helix DNA-binding domain"/>
    <property type="match status" value="1"/>
</dbReference>
<dbReference type="GO" id="GO:0009294">
    <property type="term" value="P:DNA-mediated transformation"/>
    <property type="evidence" value="ECO:0007669"/>
    <property type="project" value="InterPro"/>
</dbReference>
<sequence>MFTDEHLYSIALRKCSQIGDINFYKLVSAVGSAKEVWGFPKKDLAAIIGIGAKTIYDIGNAESIKFAESELKFCENQQIKINLRHLGDLPNLLNECEDAPAILYQKGEFNKKLTPLSIVGTRNVTHYGKKFLEDFFEEIKDSKLTSISGLALGVDTEVHQQSLKHNIPTIAVLAHGFHTLYPSRNKKMSEKILEQNGVLLSEFNSSQKPDRENFIQRNRIIAGLSEATVVVETAFGGGSVSTANFANHYNREVYALPGKITDKYSQGCNQLIAQNKARTISSIKDLIEELDIDKPKSKVGELFPYSDIKAMLSEKQQKIYDILQKYDSPVALDDIAEQCGFPSHKALPILLELELSGFIKTFSGKQFQIA</sequence>
<name>A0A368N1V1_9FLAO</name>
<evidence type="ECO:0000313" key="4">
    <source>
        <dbReference type="EMBL" id="RCU43515.1"/>
    </source>
</evidence>
<dbReference type="SUPFAM" id="SSF102405">
    <property type="entry name" value="MCP/YpsA-like"/>
    <property type="match status" value="1"/>
</dbReference>
<accession>A0A368N1V1</accession>
<gene>
    <name evidence="4" type="primary">dprA</name>
    <name evidence="4" type="ORF">DQ356_04960</name>
</gene>
<comment type="caution">
    <text evidence="4">The sequence shown here is derived from an EMBL/GenBank/DDBJ whole genome shotgun (WGS) entry which is preliminary data.</text>
</comment>
<dbReference type="OrthoDB" id="9785707at2"/>
<dbReference type="Pfam" id="PF17782">
    <property type="entry name" value="WHD_DprA"/>
    <property type="match status" value="1"/>
</dbReference>
<dbReference type="PANTHER" id="PTHR43022:SF1">
    <property type="entry name" value="PROTEIN SMF"/>
    <property type="match status" value="1"/>
</dbReference>
<dbReference type="PANTHER" id="PTHR43022">
    <property type="entry name" value="PROTEIN SMF"/>
    <property type="match status" value="1"/>
</dbReference>
<comment type="similarity">
    <text evidence="1">Belongs to the DprA/Smf family.</text>
</comment>
<dbReference type="NCBIfam" id="TIGR00732">
    <property type="entry name" value="dprA"/>
    <property type="match status" value="1"/>
</dbReference>
<evidence type="ECO:0000313" key="5">
    <source>
        <dbReference type="Proteomes" id="UP000252172"/>
    </source>
</evidence>
<proteinExistence type="inferred from homology"/>
<evidence type="ECO:0000259" key="2">
    <source>
        <dbReference type="Pfam" id="PF02481"/>
    </source>
</evidence>
<evidence type="ECO:0000256" key="1">
    <source>
        <dbReference type="ARBA" id="ARBA00006525"/>
    </source>
</evidence>
<feature type="domain" description="Smf/DprA SLOG" evidence="2">
    <location>
        <begin position="88"/>
        <end position="290"/>
    </location>
</feature>
<dbReference type="InterPro" id="IPR041614">
    <property type="entry name" value="DprA_WH"/>
</dbReference>
<keyword evidence="5" id="KW-1185">Reference proteome</keyword>
<reference evidence="4 5" key="1">
    <citation type="submission" date="2018-07" db="EMBL/GenBank/DDBJ databases">
        <title>Chryseobacterium lacus sp. nov., isolated from lake water.</title>
        <authorList>
            <person name="Li C.-M."/>
        </authorList>
    </citation>
    <scope>NUCLEOTIDE SEQUENCE [LARGE SCALE GENOMIC DNA]</scope>
    <source>
        <strain evidence="4 5">YLOS41</strain>
    </source>
</reference>
<dbReference type="EMBL" id="QPIE01000003">
    <property type="protein sequence ID" value="RCU43515.1"/>
    <property type="molecule type" value="Genomic_DNA"/>
</dbReference>
<dbReference type="RefSeq" id="WP_114303368.1">
    <property type="nucleotide sequence ID" value="NZ_QPIE01000003.1"/>
</dbReference>
<dbReference type="AlphaFoldDB" id="A0A368N1V1"/>
<dbReference type="InterPro" id="IPR036388">
    <property type="entry name" value="WH-like_DNA-bd_sf"/>
</dbReference>
<dbReference type="Gene3D" id="3.40.50.450">
    <property type="match status" value="1"/>
</dbReference>
<dbReference type="Pfam" id="PF02481">
    <property type="entry name" value="DNA_processg_A"/>
    <property type="match status" value="1"/>
</dbReference>
<protein>
    <submittedName>
        <fullName evidence="4">DNA-protecting protein DprA</fullName>
    </submittedName>
</protein>
<dbReference type="InterPro" id="IPR057666">
    <property type="entry name" value="DrpA_SLOG"/>
</dbReference>
<dbReference type="InterPro" id="IPR003488">
    <property type="entry name" value="DprA"/>
</dbReference>
<feature type="domain" description="DprA winged helix" evidence="3">
    <location>
        <begin position="312"/>
        <end position="364"/>
    </location>
</feature>